<evidence type="ECO:0000313" key="6">
    <source>
        <dbReference type="Proteomes" id="UP000015347"/>
    </source>
</evidence>
<dbReference type="InterPro" id="IPR011109">
    <property type="entry name" value="DNA_bind_recombinase_dom"/>
</dbReference>
<keyword evidence="2" id="KW-0233">DNA recombination</keyword>
<keyword evidence="1" id="KW-0238">DNA-binding</keyword>
<dbReference type="AlphaFoldDB" id="S9RCE0"/>
<reference evidence="6" key="1">
    <citation type="journal article" date="2014" name="Stand. Genomic Sci.">
        <title>Genome sequence of the exopolysaccharide-producing Salipiger mucosus type strain (DSM 16094(T)), a moderately halophilic member of the Roseobacter clade.</title>
        <authorList>
            <person name="Riedel T."/>
            <person name="Spring S."/>
            <person name="Fiebig A."/>
            <person name="Petersen J."/>
            <person name="Kyrpides N.C."/>
            <person name="Goker M."/>
            <person name="Klenk H.P."/>
        </authorList>
    </citation>
    <scope>NUCLEOTIDE SEQUENCE [LARGE SCALE GENOMIC DNA]</scope>
    <source>
        <strain evidence="6">DSM 16094</strain>
    </source>
</reference>
<dbReference type="InterPro" id="IPR025827">
    <property type="entry name" value="Zn_ribbon_recom_dom"/>
</dbReference>
<name>S9RCE0_9RHOB</name>
<dbReference type="RefSeq" id="WP_021121033.1">
    <property type="nucleotide sequence ID" value="NZ_KE557288.1"/>
</dbReference>
<comment type="caution">
    <text evidence="5">The sequence shown here is derived from an EMBL/GenBank/DDBJ whole genome shotgun (WGS) entry which is preliminary data.</text>
</comment>
<accession>S9RCE0</accession>
<dbReference type="GO" id="GO:0003677">
    <property type="term" value="F:DNA binding"/>
    <property type="evidence" value="ECO:0007669"/>
    <property type="project" value="UniProtKB-KW"/>
</dbReference>
<proteinExistence type="predicted"/>
<dbReference type="Gene3D" id="3.90.1750.20">
    <property type="entry name" value="Putative Large Serine Recombinase, Chain B, Domain 2"/>
    <property type="match status" value="1"/>
</dbReference>
<dbReference type="PANTHER" id="PTHR30461">
    <property type="entry name" value="DNA-INVERTASE FROM LAMBDOID PROPHAGE"/>
    <property type="match status" value="1"/>
</dbReference>
<evidence type="ECO:0000313" key="5">
    <source>
        <dbReference type="EMBL" id="EPX75795.1"/>
    </source>
</evidence>
<feature type="region of interest" description="Disordered" evidence="3">
    <location>
        <begin position="257"/>
        <end position="280"/>
    </location>
</feature>
<dbReference type="EMBL" id="APVH01000068">
    <property type="protein sequence ID" value="EPX75795.1"/>
    <property type="molecule type" value="Genomic_DNA"/>
</dbReference>
<evidence type="ECO:0000256" key="3">
    <source>
        <dbReference type="SAM" id="MobiDB-lite"/>
    </source>
</evidence>
<sequence length="280" mass="30944">MPCEKGLNREVDTEAAEVVRRIFRDYAAGLSPRKIAATLNVEGVPSPSGGKWNDATIRGNAKKRDGMLRNEAYVAGIVYGRNSFSYDPDTGNRISRPASEEHHIMFGEAPELAIIEDDLWNAVQDRPERTHATYAGKTAPLNDSHRARYLLNGIVKCGCCGGGFTLVGKERYGCYRHKTRGSQECDNRRTITRDKLEARVLARLRSGLMTAEFAEQFAGEVARIMGARASAVAPARKALESKLAKLETAIERLLDRLERGKTHPMRSSHASRAVRPSAPH</sequence>
<dbReference type="eggNOG" id="COG1961">
    <property type="taxonomic scope" value="Bacteria"/>
</dbReference>
<dbReference type="PROSITE" id="PS51737">
    <property type="entry name" value="RECOMBINASE_DNA_BIND"/>
    <property type="match status" value="1"/>
</dbReference>
<evidence type="ECO:0000256" key="1">
    <source>
        <dbReference type="ARBA" id="ARBA00023125"/>
    </source>
</evidence>
<dbReference type="PANTHER" id="PTHR30461:SF2">
    <property type="entry name" value="SERINE RECOMBINASE PINE-RELATED"/>
    <property type="match status" value="1"/>
</dbReference>
<feature type="domain" description="Recombinase" evidence="4">
    <location>
        <begin position="1"/>
        <end position="133"/>
    </location>
</feature>
<dbReference type="Proteomes" id="UP000015347">
    <property type="component" value="Unassembled WGS sequence"/>
</dbReference>
<dbReference type="Pfam" id="PF07508">
    <property type="entry name" value="Recombinase"/>
    <property type="match status" value="1"/>
</dbReference>
<protein>
    <submittedName>
        <fullName evidence="5">Site-specific recombinase and resolvase superfamily</fullName>
    </submittedName>
</protein>
<dbReference type="OrthoDB" id="7277848at2"/>
<dbReference type="Pfam" id="PF13408">
    <property type="entry name" value="Zn_ribbon_recom"/>
    <property type="match status" value="1"/>
</dbReference>
<organism evidence="5 6">
    <name type="scientific">Salipiger mucosus DSM 16094</name>
    <dbReference type="NCBI Taxonomy" id="1123237"/>
    <lineage>
        <taxon>Bacteria</taxon>
        <taxon>Pseudomonadati</taxon>
        <taxon>Pseudomonadota</taxon>
        <taxon>Alphaproteobacteria</taxon>
        <taxon>Rhodobacterales</taxon>
        <taxon>Roseobacteraceae</taxon>
        <taxon>Salipiger</taxon>
    </lineage>
</organism>
<dbReference type="GO" id="GO:0000150">
    <property type="term" value="F:DNA strand exchange activity"/>
    <property type="evidence" value="ECO:0007669"/>
    <property type="project" value="InterPro"/>
</dbReference>
<evidence type="ECO:0000256" key="2">
    <source>
        <dbReference type="ARBA" id="ARBA00023172"/>
    </source>
</evidence>
<keyword evidence="6" id="KW-1185">Reference proteome</keyword>
<dbReference type="InterPro" id="IPR050639">
    <property type="entry name" value="SSR_resolvase"/>
</dbReference>
<gene>
    <name evidence="5" type="ORF">Salmuc_05433</name>
</gene>
<dbReference type="InterPro" id="IPR038109">
    <property type="entry name" value="DNA_bind_recomb_sf"/>
</dbReference>
<evidence type="ECO:0000259" key="4">
    <source>
        <dbReference type="PROSITE" id="PS51737"/>
    </source>
</evidence>
<dbReference type="HOGENOM" id="CLU_993547_0_0_5"/>